<reference evidence="3 4" key="1">
    <citation type="submission" date="2014-10" db="EMBL/GenBank/DDBJ databases">
        <title>Draft genome of the hookworm Ancylostoma caninum.</title>
        <authorList>
            <person name="Mitreva M."/>
        </authorList>
    </citation>
    <scope>NUCLEOTIDE SEQUENCE [LARGE SCALE GENOMIC DNA]</scope>
    <source>
        <strain evidence="3 4">Baltimore</strain>
    </source>
</reference>
<dbReference type="InterPro" id="IPR002018">
    <property type="entry name" value="CarbesteraseB"/>
</dbReference>
<organism evidence="3 4">
    <name type="scientific">Ancylostoma caninum</name>
    <name type="common">Dog hookworm</name>
    <dbReference type="NCBI Taxonomy" id="29170"/>
    <lineage>
        <taxon>Eukaryota</taxon>
        <taxon>Metazoa</taxon>
        <taxon>Ecdysozoa</taxon>
        <taxon>Nematoda</taxon>
        <taxon>Chromadorea</taxon>
        <taxon>Rhabditida</taxon>
        <taxon>Rhabditina</taxon>
        <taxon>Rhabditomorpha</taxon>
        <taxon>Strongyloidea</taxon>
        <taxon>Ancylostomatidae</taxon>
        <taxon>Ancylostomatinae</taxon>
        <taxon>Ancylostoma</taxon>
    </lineage>
</organism>
<keyword evidence="4" id="KW-1185">Reference proteome</keyword>
<dbReference type="Pfam" id="PF00135">
    <property type="entry name" value="COesterase"/>
    <property type="match status" value="1"/>
</dbReference>
<evidence type="ECO:0000313" key="3">
    <source>
        <dbReference type="EMBL" id="RCN34666.1"/>
    </source>
</evidence>
<dbReference type="Gene3D" id="3.40.50.1820">
    <property type="entry name" value="alpha/beta hydrolase"/>
    <property type="match status" value="1"/>
</dbReference>
<protein>
    <recommendedName>
        <fullName evidence="2">Carboxylesterase type B domain-containing protein</fullName>
    </recommendedName>
</protein>
<dbReference type="Proteomes" id="UP000252519">
    <property type="component" value="Unassembled WGS sequence"/>
</dbReference>
<dbReference type="InterPro" id="IPR051093">
    <property type="entry name" value="Neuroligin/BSAL"/>
</dbReference>
<sequence>MHRSGVDPTDYSSWNRDKLITELKKIIRKFYTGNHLEKVLKVIIGYYVDRDEEKEFEFYINRYTEFLSDLIFFVPTVDGILARRNAGWEIYAYSLDHYNNATWNKNVPQKLRGPVHGSELPYTIGKHIVDNIHEVETSAEEQVVAEVFQQSFSEFVKTGVPSNDHRAWLDVGTDANIRYLQITPSPRMKQGFYNESAAFWHKIREYGFDIV</sequence>
<accession>A0A368FR84</accession>
<evidence type="ECO:0000256" key="1">
    <source>
        <dbReference type="ARBA" id="ARBA00005964"/>
    </source>
</evidence>
<dbReference type="InterPro" id="IPR029058">
    <property type="entry name" value="AB_hydrolase_fold"/>
</dbReference>
<name>A0A368FR84_ANCCA</name>
<dbReference type="SUPFAM" id="SSF53474">
    <property type="entry name" value="alpha/beta-Hydrolases"/>
    <property type="match status" value="1"/>
</dbReference>
<proteinExistence type="inferred from homology"/>
<dbReference type="AlphaFoldDB" id="A0A368FR84"/>
<evidence type="ECO:0000313" key="4">
    <source>
        <dbReference type="Proteomes" id="UP000252519"/>
    </source>
</evidence>
<evidence type="ECO:0000259" key="2">
    <source>
        <dbReference type="Pfam" id="PF00135"/>
    </source>
</evidence>
<gene>
    <name evidence="3" type="ORF">ANCCAN_19485</name>
</gene>
<dbReference type="OrthoDB" id="5854651at2759"/>
<dbReference type="STRING" id="29170.A0A368FR84"/>
<dbReference type="PANTHER" id="PTHR43903">
    <property type="entry name" value="NEUROLIGIN"/>
    <property type="match status" value="1"/>
</dbReference>
<feature type="domain" description="Carboxylesterase type B" evidence="2">
    <location>
        <begin position="27"/>
        <end position="200"/>
    </location>
</feature>
<comment type="caution">
    <text evidence="3">The sequence shown here is derived from an EMBL/GenBank/DDBJ whole genome shotgun (WGS) entry which is preliminary data.</text>
</comment>
<dbReference type="EMBL" id="JOJR01000756">
    <property type="protein sequence ID" value="RCN34666.1"/>
    <property type="molecule type" value="Genomic_DNA"/>
</dbReference>
<comment type="similarity">
    <text evidence="1">Belongs to the type-B carboxylesterase/lipase family.</text>
</comment>